<dbReference type="RefSeq" id="WP_282862668.1">
    <property type="nucleotide sequence ID" value="NZ_CP118848.1"/>
</dbReference>
<dbReference type="InterPro" id="IPR036390">
    <property type="entry name" value="WH_DNA-bd_sf"/>
</dbReference>
<dbReference type="SMART" id="SM00866">
    <property type="entry name" value="UTRA"/>
    <property type="match status" value="1"/>
</dbReference>
<protein>
    <submittedName>
        <fullName evidence="5">GntR family transcriptional regulator</fullName>
    </submittedName>
</protein>
<dbReference type="InterPro" id="IPR050679">
    <property type="entry name" value="Bact_HTH_transcr_reg"/>
</dbReference>
<dbReference type="SUPFAM" id="SSF46785">
    <property type="entry name" value="Winged helix' DNA-binding domain"/>
    <property type="match status" value="1"/>
</dbReference>
<dbReference type="GO" id="GO:0045892">
    <property type="term" value="P:negative regulation of DNA-templated transcription"/>
    <property type="evidence" value="ECO:0007669"/>
    <property type="project" value="TreeGrafter"/>
</dbReference>
<feature type="domain" description="HTH gntR-type" evidence="4">
    <location>
        <begin position="6"/>
        <end position="74"/>
    </location>
</feature>
<accession>A0AAX3W5K4</accession>
<dbReference type="InterPro" id="IPR028978">
    <property type="entry name" value="Chorismate_lyase_/UTRA_dom_sf"/>
</dbReference>
<dbReference type="PANTHER" id="PTHR44846">
    <property type="entry name" value="MANNOSYL-D-GLYCERATE TRANSPORT/METABOLISM SYSTEM REPRESSOR MNGR-RELATED"/>
    <property type="match status" value="1"/>
</dbReference>
<dbReference type="Proteomes" id="UP001223261">
    <property type="component" value="Chromosome"/>
</dbReference>
<dbReference type="GO" id="GO:0003700">
    <property type="term" value="F:DNA-binding transcription factor activity"/>
    <property type="evidence" value="ECO:0007669"/>
    <property type="project" value="InterPro"/>
</dbReference>
<dbReference type="Gene3D" id="1.10.10.10">
    <property type="entry name" value="Winged helix-like DNA-binding domain superfamily/Winged helix DNA-binding domain"/>
    <property type="match status" value="1"/>
</dbReference>
<keyword evidence="2" id="KW-0238">DNA-binding</keyword>
<name>A0AAX3W5K4_MAMLE</name>
<dbReference type="Pfam" id="PF07702">
    <property type="entry name" value="UTRA"/>
    <property type="match status" value="1"/>
</dbReference>
<dbReference type="PRINTS" id="PR00035">
    <property type="entry name" value="HTHGNTR"/>
</dbReference>
<evidence type="ECO:0000313" key="6">
    <source>
        <dbReference type="Proteomes" id="UP001223261"/>
    </source>
</evidence>
<keyword evidence="1" id="KW-0805">Transcription regulation</keyword>
<dbReference type="PROSITE" id="PS50949">
    <property type="entry name" value="HTH_GNTR"/>
    <property type="match status" value="1"/>
</dbReference>
<evidence type="ECO:0000256" key="1">
    <source>
        <dbReference type="ARBA" id="ARBA00023015"/>
    </source>
</evidence>
<evidence type="ECO:0000313" key="5">
    <source>
        <dbReference type="EMBL" id="WHI60578.1"/>
    </source>
</evidence>
<sequence>MWNKSLPLYKRVANQIKEDIVSYGLTGGDMIPSEQKIADTYNVSRVTVRQAIKLLTEKDILYSVQGSGTYIKGQKIEYDIFNVQSFTAEMSEMNKNFINKILNFQLKTPSPYIQEILDLSEDDKIFFVERLRYTNNEPYILEESYLPASIFPDLSIKVMENSLYEYIKDKNLTIKERKSEISPTMPNENTKKLLRLEDDVPILIMNNLSMFQDTTKFEYTKIYFNPNKYTFKFNINY</sequence>
<evidence type="ECO:0000256" key="2">
    <source>
        <dbReference type="ARBA" id="ARBA00023125"/>
    </source>
</evidence>
<dbReference type="AlphaFoldDB" id="A0AAX3W5K4"/>
<dbReference type="SUPFAM" id="SSF64288">
    <property type="entry name" value="Chorismate lyase-like"/>
    <property type="match status" value="1"/>
</dbReference>
<evidence type="ECO:0000259" key="4">
    <source>
        <dbReference type="PROSITE" id="PS50949"/>
    </source>
</evidence>
<dbReference type="EMBL" id="CP118848">
    <property type="protein sequence ID" value="WHI60578.1"/>
    <property type="molecule type" value="Genomic_DNA"/>
</dbReference>
<dbReference type="InterPro" id="IPR036388">
    <property type="entry name" value="WH-like_DNA-bd_sf"/>
</dbReference>
<reference evidence="5" key="1">
    <citation type="journal article" date="2023" name="Antibiotics">
        <title>Prevalence and Molecular Characterization of Methicillin-Resistant Staphylococci (MRS) and Mammaliicocci (MRM) in Dromedary Camels from Algeria: First Detection of SCCmec-mecC Hybrid in Methicillin-Resistant Mammaliicoccus lentus.</title>
        <authorList>
            <person name="Belhout C."/>
            <person name="Boyen F."/>
            <person name="Vereecke N."/>
            <person name="Theuns S."/>
            <person name="Taibi N."/>
            <person name="Stegger M."/>
            <person name="de la Fe-Rodriguez P.Y."/>
            <person name="Bouayad L."/>
            <person name="Elgroud R."/>
            <person name="Butaye P."/>
        </authorList>
    </citation>
    <scope>NUCLEOTIDE SEQUENCE</scope>
    <source>
        <strain evidence="5">7048</strain>
    </source>
</reference>
<proteinExistence type="predicted"/>
<evidence type="ECO:0000256" key="3">
    <source>
        <dbReference type="ARBA" id="ARBA00023163"/>
    </source>
</evidence>
<dbReference type="InterPro" id="IPR011663">
    <property type="entry name" value="UTRA"/>
</dbReference>
<dbReference type="SMART" id="SM00345">
    <property type="entry name" value="HTH_GNTR"/>
    <property type="match status" value="1"/>
</dbReference>
<dbReference type="Gene3D" id="3.40.1410.10">
    <property type="entry name" value="Chorismate lyase-like"/>
    <property type="match status" value="1"/>
</dbReference>
<dbReference type="GO" id="GO:0003677">
    <property type="term" value="F:DNA binding"/>
    <property type="evidence" value="ECO:0007669"/>
    <property type="project" value="UniProtKB-KW"/>
</dbReference>
<organism evidence="5 6">
    <name type="scientific">Mammaliicoccus lentus</name>
    <name type="common">Staphylococcus lentus</name>
    <dbReference type="NCBI Taxonomy" id="42858"/>
    <lineage>
        <taxon>Bacteria</taxon>
        <taxon>Bacillati</taxon>
        <taxon>Bacillota</taxon>
        <taxon>Bacilli</taxon>
        <taxon>Bacillales</taxon>
        <taxon>Staphylococcaceae</taxon>
        <taxon>Mammaliicoccus</taxon>
    </lineage>
</organism>
<dbReference type="InterPro" id="IPR000524">
    <property type="entry name" value="Tscrpt_reg_HTH_GntR"/>
</dbReference>
<gene>
    <name evidence="5" type="ORF">PYH69_02810</name>
</gene>
<dbReference type="Pfam" id="PF00392">
    <property type="entry name" value="GntR"/>
    <property type="match status" value="1"/>
</dbReference>
<dbReference type="PANTHER" id="PTHR44846:SF1">
    <property type="entry name" value="MANNOSYL-D-GLYCERATE TRANSPORT_METABOLISM SYSTEM REPRESSOR MNGR-RELATED"/>
    <property type="match status" value="1"/>
</dbReference>
<keyword evidence="3" id="KW-0804">Transcription</keyword>
<dbReference type="CDD" id="cd07377">
    <property type="entry name" value="WHTH_GntR"/>
    <property type="match status" value="1"/>
</dbReference>